<evidence type="ECO:0000313" key="3">
    <source>
        <dbReference type="EMBL" id="MEX3187529.1"/>
    </source>
</evidence>
<dbReference type="Proteomes" id="UP000237365">
    <property type="component" value="Unassembled WGS sequence"/>
</dbReference>
<reference evidence="3 4" key="1">
    <citation type="submission" date="2024-07" db="EMBL/GenBank/DDBJ databases">
        <title>Making a pathogen? Evaluating the impact of protist predation on the evolution of virulence in Serratia marcescens.</title>
        <authorList>
            <person name="Hopkins H."/>
            <person name="Lopezguerra C."/>
            <person name="Lau M.-J."/>
        </authorList>
    </citation>
    <scope>NUCLEOTIDE SEQUENCE [LARGE SCALE GENOMIC DNA]</scope>
    <source>
        <strain evidence="3 4">KZ19</strain>
    </source>
</reference>
<comment type="similarity">
    <text evidence="1">Belongs to the transglycosylase Slt family.</text>
</comment>
<reference evidence="3 4" key="2">
    <citation type="submission" date="2024-07" db="EMBL/GenBank/DDBJ databases">
        <authorList>
            <person name="Raymann K."/>
        </authorList>
    </citation>
    <scope>NUCLEOTIDE SEQUENCE [LARGE SCALE GENOMIC DNA]</scope>
    <source>
        <strain evidence="3 4">KZ19</strain>
    </source>
</reference>
<dbReference type="InterPro" id="IPR008258">
    <property type="entry name" value="Transglycosylase_SLT_dom_1"/>
</dbReference>
<gene>
    <name evidence="3" type="ORF">C3R40_012940</name>
</gene>
<dbReference type="RefSeq" id="WP_236553304.1">
    <property type="nucleotide sequence ID" value="NZ_CP033623.1"/>
</dbReference>
<dbReference type="PANTHER" id="PTHR37423">
    <property type="entry name" value="SOLUBLE LYTIC MUREIN TRANSGLYCOSYLASE-RELATED"/>
    <property type="match status" value="1"/>
</dbReference>
<sequence>MAMVLDELVLALGIDDKNFSAGEQAVVAGLDRLTAVMENVAQAFDTGEKKSSEALDKTGKKADKTAKDMEASGKKAASFFSSIRAQVLALAGVTLSLGGLKSFVTGFTSNLNQLATAADAFGMSAKSLDGWTKAGEAFGVSANEIVGAFSRINDAKARLKSGLGLDPQLQSLLLAVNQAGANIDLGRDGTEDIVRKLAAAFPNLNKDQQQAYGSELGYGYAAQQWFGSGHALRDVDRFTARSGVDDQSIAAARKFRQQWAEISQAFEKTGYILFNALLPYIKQFNAWLNDLANWMAQHPDEIKAAVQGVFDVLSNIVGVAGEAANAVGGWQNAILLLVSASVGGKLLSLFKGLSGALMGPAGLIAALVALEEFVVKPLEEKYPALKNNPVADALNNLPFSDKVEGWGKSAHDWVKDTFGINLPRGDGYGQGQAPTQFAQSVRRPQPTKAGEEMLAWLQPKLSKLEETFGLPAGLLRSMVITESGGDTQAVSKAGAKGPFQFMPGTAKDFGLVGDDVFDPEKSAHAAARYMSQLLKMFDGDLGKALAAYNWGQGNVERKGLGAAPQETREYVPKVLSNLPQPGAGMAAQARQPLGGSQSTITETTHIGTLQVNSPADSTKGIIDDARQKINRSSLVGAYASGVST</sequence>
<protein>
    <submittedName>
        <fullName evidence="3">Transglycosylase SLT domain-containing protein</fullName>
    </submittedName>
</protein>
<comment type="caution">
    <text evidence="3">The sequence shown here is derived from an EMBL/GenBank/DDBJ whole genome shotgun (WGS) entry which is preliminary data.</text>
</comment>
<accession>A0AB35Z975</accession>
<dbReference type="InterPro" id="IPR023346">
    <property type="entry name" value="Lysozyme-like_dom_sf"/>
</dbReference>
<dbReference type="SUPFAM" id="SSF53955">
    <property type="entry name" value="Lysozyme-like"/>
    <property type="match status" value="1"/>
</dbReference>
<proteinExistence type="inferred from homology"/>
<dbReference type="EMBL" id="PQGI02000001">
    <property type="protein sequence ID" value="MEX3187529.1"/>
    <property type="molecule type" value="Genomic_DNA"/>
</dbReference>
<dbReference type="CDD" id="cd00254">
    <property type="entry name" value="LT-like"/>
    <property type="match status" value="1"/>
</dbReference>
<dbReference type="Pfam" id="PF01464">
    <property type="entry name" value="SLT"/>
    <property type="match status" value="1"/>
</dbReference>
<evidence type="ECO:0000256" key="1">
    <source>
        <dbReference type="ARBA" id="ARBA00007734"/>
    </source>
</evidence>
<evidence type="ECO:0000259" key="2">
    <source>
        <dbReference type="Pfam" id="PF01464"/>
    </source>
</evidence>
<dbReference type="Gene3D" id="1.10.530.10">
    <property type="match status" value="1"/>
</dbReference>
<feature type="domain" description="Transglycosylase SLT" evidence="2">
    <location>
        <begin position="464"/>
        <end position="567"/>
    </location>
</feature>
<evidence type="ECO:0000313" key="4">
    <source>
        <dbReference type="Proteomes" id="UP000237365"/>
    </source>
</evidence>
<name>A0AB35Z975_SERMA</name>
<organism evidence="3 4">
    <name type="scientific">Serratia marcescens</name>
    <dbReference type="NCBI Taxonomy" id="615"/>
    <lineage>
        <taxon>Bacteria</taxon>
        <taxon>Pseudomonadati</taxon>
        <taxon>Pseudomonadota</taxon>
        <taxon>Gammaproteobacteria</taxon>
        <taxon>Enterobacterales</taxon>
        <taxon>Yersiniaceae</taxon>
        <taxon>Serratia</taxon>
    </lineage>
</organism>
<dbReference type="AlphaFoldDB" id="A0AB35Z975"/>
<dbReference type="PANTHER" id="PTHR37423:SF2">
    <property type="entry name" value="MEMBRANE-BOUND LYTIC MUREIN TRANSGLYCOSYLASE C"/>
    <property type="match status" value="1"/>
</dbReference>